<dbReference type="InterPro" id="IPR013106">
    <property type="entry name" value="Ig_V-set"/>
</dbReference>
<feature type="compositionally biased region" description="Low complexity" evidence="1">
    <location>
        <begin position="133"/>
        <end position="160"/>
    </location>
</feature>
<evidence type="ECO:0000256" key="1">
    <source>
        <dbReference type="SAM" id="MobiDB-lite"/>
    </source>
</evidence>
<proteinExistence type="predicted"/>
<dbReference type="InterPro" id="IPR036179">
    <property type="entry name" value="Ig-like_dom_sf"/>
</dbReference>
<feature type="transmembrane region" description="Helical" evidence="2">
    <location>
        <begin position="170"/>
        <end position="194"/>
    </location>
</feature>
<organism evidence="5 6">
    <name type="scientific">Triplophysa tibetana</name>
    <dbReference type="NCBI Taxonomy" id="1572043"/>
    <lineage>
        <taxon>Eukaryota</taxon>
        <taxon>Metazoa</taxon>
        <taxon>Chordata</taxon>
        <taxon>Craniata</taxon>
        <taxon>Vertebrata</taxon>
        <taxon>Euteleostomi</taxon>
        <taxon>Actinopterygii</taxon>
        <taxon>Neopterygii</taxon>
        <taxon>Teleostei</taxon>
        <taxon>Ostariophysi</taxon>
        <taxon>Cypriniformes</taxon>
        <taxon>Nemacheilidae</taxon>
        <taxon>Triplophysa</taxon>
    </lineage>
</organism>
<keyword evidence="3" id="KW-0732">Signal</keyword>
<feature type="domain" description="Immunoglobulin" evidence="4">
    <location>
        <begin position="21"/>
        <end position="127"/>
    </location>
</feature>
<feature type="signal peptide" evidence="3">
    <location>
        <begin position="1"/>
        <end position="18"/>
    </location>
</feature>
<keyword evidence="2" id="KW-0812">Transmembrane</keyword>
<dbReference type="InterPro" id="IPR013783">
    <property type="entry name" value="Ig-like_fold"/>
</dbReference>
<keyword evidence="6" id="KW-1185">Reference proteome</keyword>
<dbReference type="EMBL" id="SOYY01000014">
    <property type="protein sequence ID" value="KAA0711796.1"/>
    <property type="molecule type" value="Genomic_DNA"/>
</dbReference>
<evidence type="ECO:0000313" key="5">
    <source>
        <dbReference type="EMBL" id="KAA0711796.1"/>
    </source>
</evidence>
<dbReference type="InterPro" id="IPR003599">
    <property type="entry name" value="Ig_sub"/>
</dbReference>
<comment type="caution">
    <text evidence="5">The sequence shown here is derived from an EMBL/GenBank/DDBJ whole genome shotgun (WGS) entry which is preliminary data.</text>
</comment>
<name>A0A5A9NSB5_9TELE</name>
<evidence type="ECO:0000259" key="4">
    <source>
        <dbReference type="SMART" id="SM00409"/>
    </source>
</evidence>
<feature type="chain" id="PRO_5023020273" description="Immunoglobulin domain-containing protein" evidence="3">
    <location>
        <begin position="19"/>
        <end position="245"/>
    </location>
</feature>
<accession>A0A5A9NSB5</accession>
<dbReference type="PANTHER" id="PTHR21063:SF4">
    <property type="entry name" value="CD48 ANTIGEN-RELATED"/>
    <property type="match status" value="1"/>
</dbReference>
<evidence type="ECO:0000256" key="3">
    <source>
        <dbReference type="SAM" id="SignalP"/>
    </source>
</evidence>
<keyword evidence="2" id="KW-1133">Transmembrane helix</keyword>
<dbReference type="AlphaFoldDB" id="A0A5A9NSB5"/>
<dbReference type="SMART" id="SM00409">
    <property type="entry name" value="IG"/>
    <property type="match status" value="1"/>
</dbReference>
<feature type="region of interest" description="Disordered" evidence="1">
    <location>
        <begin position="132"/>
        <end position="160"/>
    </location>
</feature>
<dbReference type="Pfam" id="PF07686">
    <property type="entry name" value="V-set"/>
    <property type="match status" value="1"/>
</dbReference>
<dbReference type="Proteomes" id="UP000324632">
    <property type="component" value="Chromosome 14"/>
</dbReference>
<gene>
    <name evidence="5" type="ORF">E1301_Tti019111</name>
</gene>
<keyword evidence="2" id="KW-0472">Membrane</keyword>
<dbReference type="SUPFAM" id="SSF48726">
    <property type="entry name" value="Immunoglobulin"/>
    <property type="match status" value="1"/>
</dbReference>
<dbReference type="Gene3D" id="2.60.40.10">
    <property type="entry name" value="Immunoglobulins"/>
    <property type="match status" value="1"/>
</dbReference>
<sequence>MLYTSLVLCLWTLSGVFGDEVKSVSAMEGQNVTLHTDLTHIQTHDDSVEWRFGVKGPLIIRIKRSVNINPTYEDNNNTEIFRDKLNMNNQTGDLTITHITSQHSGLYHLKIKIGTFRTVKNFSLSVYSPTPVSISESTQTPSSSSPSSSSSSSSSSSESSAGFVDPQTPVYITLVSCAVAVGSLLILTLLIFCICRKHRDTREEVQTREDDVTYADATFYKRDRHIEKVKEEDDEVVYADVNTKR</sequence>
<evidence type="ECO:0000313" key="6">
    <source>
        <dbReference type="Proteomes" id="UP000324632"/>
    </source>
</evidence>
<evidence type="ECO:0000256" key="2">
    <source>
        <dbReference type="SAM" id="Phobius"/>
    </source>
</evidence>
<protein>
    <recommendedName>
        <fullName evidence="4">Immunoglobulin domain-containing protein</fullName>
    </recommendedName>
</protein>
<reference evidence="5 6" key="1">
    <citation type="journal article" date="2019" name="Mol. Ecol. Resour.">
        <title>Chromosome-level genome assembly of Triplophysa tibetana, a fish adapted to the harsh high-altitude environment of the Tibetan Plateau.</title>
        <authorList>
            <person name="Yang X."/>
            <person name="Liu H."/>
            <person name="Ma Z."/>
            <person name="Zou Y."/>
            <person name="Zou M."/>
            <person name="Mao Y."/>
            <person name="Li X."/>
            <person name="Wang H."/>
            <person name="Chen T."/>
            <person name="Wang W."/>
            <person name="Yang R."/>
        </authorList>
    </citation>
    <scope>NUCLEOTIDE SEQUENCE [LARGE SCALE GENOMIC DNA]</scope>
    <source>
        <strain evidence="5">TTIB1903HZAU</strain>
        <tissue evidence="5">Muscle</tissue>
    </source>
</reference>
<dbReference type="PANTHER" id="PTHR21063">
    <property type="entry name" value="LFA-3"/>
    <property type="match status" value="1"/>
</dbReference>